<evidence type="ECO:0000256" key="8">
    <source>
        <dbReference type="ARBA" id="ARBA00023163"/>
    </source>
</evidence>
<dbReference type="GO" id="GO:0001817">
    <property type="term" value="P:regulation of cytokine production"/>
    <property type="evidence" value="ECO:0007669"/>
    <property type="project" value="TreeGrafter"/>
</dbReference>
<accession>A0AAQ6AJZ7</accession>
<comment type="subcellular location">
    <subcellularLocation>
        <location evidence="1">Nucleus</location>
    </subcellularLocation>
</comment>
<name>A0AAQ6AJZ7_AMPOC</name>
<reference evidence="12 13" key="1">
    <citation type="submission" date="2022-01" db="EMBL/GenBank/DDBJ databases">
        <title>A chromosome-scale genome assembly of the false clownfish, Amphiprion ocellaris.</title>
        <authorList>
            <person name="Ryu T."/>
        </authorList>
    </citation>
    <scope>NUCLEOTIDE SEQUENCE [LARGE SCALE GENOMIC DNA]</scope>
</reference>
<reference evidence="12" key="3">
    <citation type="submission" date="2025-09" db="UniProtKB">
        <authorList>
            <consortium name="Ensembl"/>
        </authorList>
    </citation>
    <scope>IDENTIFICATION</scope>
</reference>
<dbReference type="AlphaFoldDB" id="A0AAQ6AJZ7"/>
<dbReference type="Pfam" id="PF00096">
    <property type="entry name" value="zf-C2H2"/>
    <property type="match status" value="2"/>
</dbReference>
<dbReference type="PROSITE" id="PS50157">
    <property type="entry name" value="ZINC_FINGER_C2H2_2"/>
    <property type="match status" value="2"/>
</dbReference>
<feature type="domain" description="C2H2-type" evidence="11">
    <location>
        <begin position="37"/>
        <end position="65"/>
    </location>
</feature>
<dbReference type="GO" id="GO:0000978">
    <property type="term" value="F:RNA polymerase II cis-regulatory region sequence-specific DNA binding"/>
    <property type="evidence" value="ECO:0007669"/>
    <property type="project" value="TreeGrafter"/>
</dbReference>
<evidence type="ECO:0000313" key="12">
    <source>
        <dbReference type="Ensembl" id="ENSAOCP00000077539.1"/>
    </source>
</evidence>
<dbReference type="InterPro" id="IPR036236">
    <property type="entry name" value="Znf_C2H2_sf"/>
</dbReference>
<evidence type="ECO:0000256" key="4">
    <source>
        <dbReference type="ARBA" id="ARBA00022771"/>
    </source>
</evidence>
<evidence type="ECO:0000256" key="2">
    <source>
        <dbReference type="ARBA" id="ARBA00022723"/>
    </source>
</evidence>
<evidence type="ECO:0000259" key="11">
    <source>
        <dbReference type="PROSITE" id="PS50157"/>
    </source>
</evidence>
<dbReference type="SMART" id="SM00355">
    <property type="entry name" value="ZnF_C2H2"/>
    <property type="match status" value="2"/>
</dbReference>
<sequence length="101" mass="11776">MKTHLTEGKPYKCPDCSETFSSHLKSHMRLHTGERPYKCQHCDKCFNHNVSLKSHIQRYHTSKPHVLVPSVDFPGNSLYSYQNGLNYVLSTLRQQSWKMPV</sequence>
<organism evidence="12 13">
    <name type="scientific">Amphiprion ocellaris</name>
    <name type="common">Clown anemonefish</name>
    <dbReference type="NCBI Taxonomy" id="80972"/>
    <lineage>
        <taxon>Eukaryota</taxon>
        <taxon>Metazoa</taxon>
        <taxon>Chordata</taxon>
        <taxon>Craniata</taxon>
        <taxon>Vertebrata</taxon>
        <taxon>Euteleostomi</taxon>
        <taxon>Actinopterygii</taxon>
        <taxon>Neopterygii</taxon>
        <taxon>Teleostei</taxon>
        <taxon>Neoteleostei</taxon>
        <taxon>Acanthomorphata</taxon>
        <taxon>Ovalentaria</taxon>
        <taxon>Pomacentridae</taxon>
        <taxon>Amphiprion</taxon>
    </lineage>
</organism>
<evidence type="ECO:0000256" key="6">
    <source>
        <dbReference type="ARBA" id="ARBA00023015"/>
    </source>
</evidence>
<protein>
    <recommendedName>
        <fullName evidence="11">C2H2-type domain-containing protein</fullName>
    </recommendedName>
</protein>
<evidence type="ECO:0000256" key="9">
    <source>
        <dbReference type="ARBA" id="ARBA00023242"/>
    </source>
</evidence>
<dbReference type="PROSITE" id="PS00028">
    <property type="entry name" value="ZINC_FINGER_C2H2_1"/>
    <property type="match status" value="1"/>
</dbReference>
<dbReference type="GO" id="GO:0008270">
    <property type="term" value="F:zinc ion binding"/>
    <property type="evidence" value="ECO:0007669"/>
    <property type="project" value="UniProtKB-KW"/>
</dbReference>
<keyword evidence="2" id="KW-0479">Metal-binding</keyword>
<evidence type="ECO:0000256" key="5">
    <source>
        <dbReference type="ARBA" id="ARBA00022833"/>
    </source>
</evidence>
<dbReference type="Proteomes" id="UP001501940">
    <property type="component" value="Chromosome 10"/>
</dbReference>
<evidence type="ECO:0000256" key="7">
    <source>
        <dbReference type="ARBA" id="ARBA00023125"/>
    </source>
</evidence>
<evidence type="ECO:0000256" key="10">
    <source>
        <dbReference type="PROSITE-ProRule" id="PRU00042"/>
    </source>
</evidence>
<dbReference type="PANTHER" id="PTHR24399">
    <property type="entry name" value="ZINC FINGER AND BTB DOMAIN-CONTAINING"/>
    <property type="match status" value="1"/>
</dbReference>
<dbReference type="SUPFAM" id="SSF57667">
    <property type="entry name" value="beta-beta-alpha zinc fingers"/>
    <property type="match status" value="1"/>
</dbReference>
<dbReference type="FunFam" id="3.30.160.60:FF:001119">
    <property type="entry name" value="zinc finger protein 408"/>
    <property type="match status" value="1"/>
</dbReference>
<proteinExistence type="predicted"/>
<dbReference type="InterPro" id="IPR013087">
    <property type="entry name" value="Znf_C2H2_type"/>
</dbReference>
<keyword evidence="4 10" id="KW-0863">Zinc-finger</keyword>
<dbReference type="Ensembl" id="ENSAOCT00000051682.1">
    <property type="protein sequence ID" value="ENSAOCP00000077539.1"/>
    <property type="gene ID" value="ENSAOCG00000031902.1"/>
</dbReference>
<keyword evidence="5" id="KW-0862">Zinc</keyword>
<keyword evidence="13" id="KW-1185">Reference proteome</keyword>
<evidence type="ECO:0000256" key="1">
    <source>
        <dbReference type="ARBA" id="ARBA00004123"/>
    </source>
</evidence>
<dbReference type="Gene3D" id="3.30.160.60">
    <property type="entry name" value="Classic Zinc Finger"/>
    <property type="match status" value="2"/>
</dbReference>
<keyword evidence="3" id="KW-0677">Repeat</keyword>
<dbReference type="GeneTree" id="ENSGT01120000277983"/>
<keyword evidence="8" id="KW-0804">Transcription</keyword>
<keyword evidence="7" id="KW-0238">DNA-binding</keyword>
<reference evidence="12" key="2">
    <citation type="submission" date="2025-08" db="UniProtKB">
        <authorList>
            <consortium name="Ensembl"/>
        </authorList>
    </citation>
    <scope>IDENTIFICATION</scope>
</reference>
<evidence type="ECO:0000256" key="3">
    <source>
        <dbReference type="ARBA" id="ARBA00022737"/>
    </source>
</evidence>
<dbReference type="PANTHER" id="PTHR24399:SF23">
    <property type="entry name" value="C2H2-TYPE DOMAIN-CONTAINING PROTEIN"/>
    <property type="match status" value="1"/>
</dbReference>
<feature type="domain" description="C2H2-type" evidence="11">
    <location>
        <begin position="11"/>
        <end position="36"/>
    </location>
</feature>
<evidence type="ECO:0000313" key="13">
    <source>
        <dbReference type="Proteomes" id="UP001501940"/>
    </source>
</evidence>
<dbReference type="GO" id="GO:0001227">
    <property type="term" value="F:DNA-binding transcription repressor activity, RNA polymerase II-specific"/>
    <property type="evidence" value="ECO:0007669"/>
    <property type="project" value="TreeGrafter"/>
</dbReference>
<dbReference type="GO" id="GO:0005654">
    <property type="term" value="C:nucleoplasm"/>
    <property type="evidence" value="ECO:0007669"/>
    <property type="project" value="TreeGrafter"/>
</dbReference>
<dbReference type="FunFam" id="3.30.160.60:FF:001498">
    <property type="entry name" value="Zinc finger protein 404"/>
    <property type="match status" value="1"/>
</dbReference>
<keyword evidence="6" id="KW-0805">Transcription regulation</keyword>
<keyword evidence="9" id="KW-0539">Nucleus</keyword>
<dbReference type="GO" id="GO:0002682">
    <property type="term" value="P:regulation of immune system process"/>
    <property type="evidence" value="ECO:0007669"/>
    <property type="project" value="TreeGrafter"/>
</dbReference>